<reference evidence="1" key="2">
    <citation type="journal article" date="2015" name="Fish Shellfish Immunol.">
        <title>Early steps in the European eel (Anguilla anguilla)-Vibrio vulnificus interaction in the gills: Role of the RtxA13 toxin.</title>
        <authorList>
            <person name="Callol A."/>
            <person name="Pajuelo D."/>
            <person name="Ebbesson L."/>
            <person name="Teles M."/>
            <person name="MacKenzie S."/>
            <person name="Amaro C."/>
        </authorList>
    </citation>
    <scope>NUCLEOTIDE SEQUENCE</scope>
</reference>
<dbReference type="AlphaFoldDB" id="A0A0E9XPF1"/>
<evidence type="ECO:0000313" key="1">
    <source>
        <dbReference type="EMBL" id="JAI03584.1"/>
    </source>
</evidence>
<accession>A0A0E9XPF1</accession>
<sequence>MSSEDSLQKLFLMLVKNGFSPPQLCSTFTITVYPLFLKE</sequence>
<organism evidence="1">
    <name type="scientific">Anguilla anguilla</name>
    <name type="common">European freshwater eel</name>
    <name type="synonym">Muraena anguilla</name>
    <dbReference type="NCBI Taxonomy" id="7936"/>
    <lineage>
        <taxon>Eukaryota</taxon>
        <taxon>Metazoa</taxon>
        <taxon>Chordata</taxon>
        <taxon>Craniata</taxon>
        <taxon>Vertebrata</taxon>
        <taxon>Euteleostomi</taxon>
        <taxon>Actinopterygii</taxon>
        <taxon>Neopterygii</taxon>
        <taxon>Teleostei</taxon>
        <taxon>Anguilliformes</taxon>
        <taxon>Anguillidae</taxon>
        <taxon>Anguilla</taxon>
    </lineage>
</organism>
<name>A0A0E9XPF1_ANGAN</name>
<reference evidence="1" key="1">
    <citation type="submission" date="2014-11" db="EMBL/GenBank/DDBJ databases">
        <authorList>
            <person name="Amaro Gonzalez C."/>
        </authorList>
    </citation>
    <scope>NUCLEOTIDE SEQUENCE</scope>
</reference>
<protein>
    <submittedName>
        <fullName evidence="1">Uncharacterized protein</fullName>
    </submittedName>
</protein>
<dbReference type="EMBL" id="GBXM01004994">
    <property type="protein sequence ID" value="JAI03584.1"/>
    <property type="molecule type" value="Transcribed_RNA"/>
</dbReference>
<proteinExistence type="predicted"/>